<name>A0ABQ3UQ53_9CHLR</name>
<dbReference type="Gene3D" id="1.50.10.10">
    <property type="match status" value="1"/>
</dbReference>
<dbReference type="InterPro" id="IPR012341">
    <property type="entry name" value="6hp_glycosidase-like_sf"/>
</dbReference>
<dbReference type="EMBL" id="BNJG01000001">
    <property type="protein sequence ID" value="GHO54866.1"/>
    <property type="molecule type" value="Genomic_DNA"/>
</dbReference>
<dbReference type="InterPro" id="IPR017146">
    <property type="entry name" value="Lanti_2_LanM"/>
</dbReference>
<dbReference type="Proteomes" id="UP000654345">
    <property type="component" value="Unassembled WGS sequence"/>
</dbReference>
<evidence type="ECO:0000313" key="3">
    <source>
        <dbReference type="Proteomes" id="UP000654345"/>
    </source>
</evidence>
<dbReference type="CDD" id="cd04792">
    <property type="entry name" value="LanM-like"/>
    <property type="match status" value="1"/>
</dbReference>
<feature type="domain" description="Lantibiotic biosynthesis protein dehydration" evidence="1">
    <location>
        <begin position="242"/>
        <end position="619"/>
    </location>
</feature>
<dbReference type="InterPro" id="IPR025410">
    <property type="entry name" value="Lant_dehyd"/>
</dbReference>
<evidence type="ECO:0000313" key="2">
    <source>
        <dbReference type="EMBL" id="GHO54866.1"/>
    </source>
</evidence>
<organism evidence="2 3">
    <name type="scientific">Ktedonobacter robiniae</name>
    <dbReference type="NCBI Taxonomy" id="2778365"/>
    <lineage>
        <taxon>Bacteria</taxon>
        <taxon>Bacillati</taxon>
        <taxon>Chloroflexota</taxon>
        <taxon>Ktedonobacteria</taxon>
        <taxon>Ktedonobacterales</taxon>
        <taxon>Ktedonobacteraceae</taxon>
        <taxon>Ktedonobacter</taxon>
    </lineage>
</organism>
<dbReference type="NCBIfam" id="TIGR03897">
    <property type="entry name" value="lanti_2_LanM"/>
    <property type="match status" value="1"/>
</dbReference>
<protein>
    <submittedName>
        <fullName evidence="2">Lanthionine synthetase</fullName>
    </submittedName>
</protein>
<dbReference type="Pfam" id="PF05147">
    <property type="entry name" value="LANC_like"/>
    <property type="match status" value="1"/>
</dbReference>
<dbReference type="SMART" id="SM01260">
    <property type="entry name" value="LANC_like"/>
    <property type="match status" value="1"/>
</dbReference>
<evidence type="ECO:0000259" key="1">
    <source>
        <dbReference type="Pfam" id="PF13575"/>
    </source>
</evidence>
<keyword evidence="3" id="KW-1185">Reference proteome</keyword>
<sequence length="1101" mass="124007">MSMKEITSSTSASTLEQQSYTHVSANWYRALTLAERAALLARADKPFPKPSQEASATAKRRLTRWKEQRPFKDEHYFAQRLAKIGVTEEEFLQLLSVPPEFLKECVTTVPEWLRTLLSIFQDEQAPEEEALKLIEQNQAISHSFITTLQPLLIYAYRRLKDGVDRIAEEFTALPFEREQVVTKLFALLPDFLLNKSAKTFVLELNVARVEGRLQGETPEERFQNFLQQLSSKQNMLAFLEEYVVLARLLIEGIESWLEVHLEILRRLCRDWKEIRATFCPDQDPGMLIEIQGGQGDTHRGGQSVSVLRWSSGFRLVYKPRPLSTDIHFQKLLLWLNEHGFQPAFRPFTLLSREQYGWVEFLPSTTCQSKDELERFYQRQGGFLALLYALQAADFHAENLIACGEHPFLIDLEVLFLPLAGDPEEASEDNQEAHVVDGPPRTVLNIGLLPSRIWSDENQDGVDISGVGGRPGQLSAVPVSTLQGMGTDEMSIKRERVEMALGQNLPTLQGQFVDPFDYSECLVTGFTSVYRLLLAHREELVTRMIPLFAQDEVRCLVRHTQFYYTLLEHSHHPNVLRDALDRDRLFDRLWFTVDIIPPLLHVIDAETADMWAGDIPFFYSRASSRDLMSYRGERIPKFFVESGLDMVQREILRLNERDLALQSWLIRSSFIYLVNGSNRNLYPSLQLDPTPRPFSHERALDAALAVGERLHELMLENGEFIDWMGVSIFDQEAWGLGPAGADLYAGNAGIIFFLAYLGALAGKEKYSTIARRALKMLRGQVEFHRKVVGAFNVGVYNGIASYVYLLSHLGTLWNEPALFSEAEECVRAIVGQVPTDEMLDVVAGSASAIAAFLSLYHVHPSETTLDAAIACGERLLEKKVQLEVGIGWITKTEDAPLAGLGHGNAGIALNLLRLADISGDERFREAALQAFAFERHIFSPQHNNWPDLRAEADGTEKDEQKKYIMAAWCHGGAGIALARLGCLRYIDDEAIRAEIEAGLQATMRRGFGNSHSLCHGDMASLDTLLTAALVLDDPQYQENVEHAAPILLENIERQGWVSGAPMGMETTGLMLGITGAGYTWLRLAFPNMMPSVLLLDPPIQNN</sequence>
<dbReference type="RefSeq" id="WP_201371531.1">
    <property type="nucleotide sequence ID" value="NZ_BNJG01000001.1"/>
</dbReference>
<reference evidence="2 3" key="1">
    <citation type="journal article" date="2021" name="Int. J. Syst. Evol. Microbiol.">
        <title>Reticulibacter mediterranei gen. nov., sp. nov., within the new family Reticulibacteraceae fam. nov., and Ktedonospora formicarum gen. nov., sp. nov., Ktedonobacter robiniae sp. nov., Dictyobacter formicarum sp. nov. and Dictyobacter arantiisoli sp. nov., belonging to the class Ktedonobacteria.</title>
        <authorList>
            <person name="Yabe S."/>
            <person name="Zheng Y."/>
            <person name="Wang C.M."/>
            <person name="Sakai Y."/>
            <person name="Abe K."/>
            <person name="Yokota A."/>
            <person name="Donadio S."/>
            <person name="Cavaletti L."/>
            <person name="Monciardini P."/>
        </authorList>
    </citation>
    <scope>NUCLEOTIDE SEQUENCE [LARGE SCALE GENOMIC DNA]</scope>
    <source>
        <strain evidence="2 3">SOSP1-30</strain>
    </source>
</reference>
<dbReference type="PIRSF" id="PIRSF037228">
    <property type="entry name" value="Lant_mod_RumM"/>
    <property type="match status" value="1"/>
</dbReference>
<dbReference type="PRINTS" id="PR01950">
    <property type="entry name" value="LANCSUPER"/>
</dbReference>
<comment type="caution">
    <text evidence="2">The sequence shown here is derived from an EMBL/GenBank/DDBJ whole genome shotgun (WGS) entry which is preliminary data.</text>
</comment>
<accession>A0ABQ3UQ53</accession>
<dbReference type="SUPFAM" id="SSF158745">
    <property type="entry name" value="LanC-like"/>
    <property type="match status" value="1"/>
</dbReference>
<dbReference type="Pfam" id="PF13575">
    <property type="entry name" value="DUF4135"/>
    <property type="match status" value="1"/>
</dbReference>
<proteinExistence type="predicted"/>
<gene>
    <name evidence="2" type="ORF">KSB_33410</name>
</gene>
<dbReference type="InterPro" id="IPR007822">
    <property type="entry name" value="LANC-like"/>
</dbReference>